<dbReference type="RefSeq" id="WP_377328372.1">
    <property type="nucleotide sequence ID" value="NZ_JBHSNG010000017.1"/>
</dbReference>
<evidence type="ECO:0000256" key="3">
    <source>
        <dbReference type="ARBA" id="ARBA00011881"/>
    </source>
</evidence>
<comment type="caution">
    <text evidence="8">The sequence shown here is derived from an EMBL/GenBank/DDBJ whole genome shotgun (WGS) entry which is preliminary data.</text>
</comment>
<comment type="similarity">
    <text evidence="2 7">Belongs to the KdsC family.</text>
</comment>
<sequence>MPISYPADTAPDILARAAKIRLAVFDVDGTLTDGRLWYGEDGRETKVFHVHDGLGLKRLQANGIQVALITARISHPVALRAEELEIAHVYQGQGDKLACLRELLDALHLAAEQAAFVGDDLPDLPPMRIAGLAVAVANAHPWVAEAAHWQTAKSGGMGAAREVCDLLLHAQGKSDAERERWQ</sequence>
<name>A0ABW0SZ51_9GAMM</name>
<organism evidence="8 9">
    <name type="scientific">Rhodanobacter terrae</name>
    <dbReference type="NCBI Taxonomy" id="418647"/>
    <lineage>
        <taxon>Bacteria</taxon>
        <taxon>Pseudomonadati</taxon>
        <taxon>Pseudomonadota</taxon>
        <taxon>Gammaproteobacteria</taxon>
        <taxon>Lysobacterales</taxon>
        <taxon>Rhodanobacteraceae</taxon>
        <taxon>Rhodanobacter</taxon>
    </lineage>
</organism>
<comment type="function">
    <text evidence="7">Catalyzes the hydrolysis of 3-deoxy-D-manno-octulosonate 8-phosphate (KDO 8-P) to 3-deoxy-D-manno-octulosonate (KDO) and inorganic phosphate.</text>
</comment>
<keyword evidence="4 7" id="KW-0479">Metal-binding</keyword>
<comment type="cofactor">
    <cofactor evidence="1 7">
        <name>Mg(2+)</name>
        <dbReference type="ChEBI" id="CHEBI:18420"/>
    </cofactor>
</comment>
<keyword evidence="7" id="KW-0448">Lipopolysaccharide biosynthesis</keyword>
<dbReference type="CDD" id="cd01630">
    <property type="entry name" value="HAD_KDO-like"/>
    <property type="match status" value="1"/>
</dbReference>
<dbReference type="InterPro" id="IPR023214">
    <property type="entry name" value="HAD_sf"/>
</dbReference>
<reference evidence="9" key="1">
    <citation type="journal article" date="2019" name="Int. J. Syst. Evol. Microbiol.">
        <title>The Global Catalogue of Microorganisms (GCM) 10K type strain sequencing project: providing services to taxonomists for standard genome sequencing and annotation.</title>
        <authorList>
            <consortium name="The Broad Institute Genomics Platform"/>
            <consortium name="The Broad Institute Genome Sequencing Center for Infectious Disease"/>
            <person name="Wu L."/>
            <person name="Ma J."/>
        </authorList>
    </citation>
    <scope>NUCLEOTIDE SEQUENCE [LARGE SCALE GENOMIC DNA]</scope>
    <source>
        <strain evidence="9">CGMCC 1.13587</strain>
    </source>
</reference>
<evidence type="ECO:0000256" key="1">
    <source>
        <dbReference type="ARBA" id="ARBA00001946"/>
    </source>
</evidence>
<evidence type="ECO:0000313" key="8">
    <source>
        <dbReference type="EMBL" id="MFC5582364.1"/>
    </source>
</evidence>
<dbReference type="Proteomes" id="UP001596111">
    <property type="component" value="Unassembled WGS sequence"/>
</dbReference>
<evidence type="ECO:0000256" key="7">
    <source>
        <dbReference type="PIRNR" id="PIRNR006118"/>
    </source>
</evidence>
<protein>
    <recommendedName>
        <fullName evidence="7">3-deoxy-D-manno-octulosonate 8-phosphate phosphatase KdsC</fullName>
        <ecNumber evidence="7">3.1.3.45</ecNumber>
    </recommendedName>
    <alternativeName>
        <fullName evidence="7">KDO 8-P phosphatase</fullName>
    </alternativeName>
</protein>
<dbReference type="Gene3D" id="3.40.50.1000">
    <property type="entry name" value="HAD superfamily/HAD-like"/>
    <property type="match status" value="1"/>
</dbReference>
<keyword evidence="9" id="KW-1185">Reference proteome</keyword>
<comment type="catalytic activity">
    <reaction evidence="7">
        <text>3-deoxy-alpha-D-manno-2-octulosonate-8-phosphate + H2O = 3-deoxy-alpha-D-manno-oct-2-ulosonate + phosphate</text>
        <dbReference type="Rhea" id="RHEA:11500"/>
        <dbReference type="ChEBI" id="CHEBI:15377"/>
        <dbReference type="ChEBI" id="CHEBI:43474"/>
        <dbReference type="ChEBI" id="CHEBI:85985"/>
        <dbReference type="ChEBI" id="CHEBI:85986"/>
        <dbReference type="EC" id="3.1.3.45"/>
    </reaction>
</comment>
<dbReference type="PANTHER" id="PTHR21485">
    <property type="entry name" value="HAD SUPERFAMILY MEMBERS CMAS AND KDSC"/>
    <property type="match status" value="1"/>
</dbReference>
<dbReference type="NCBIfam" id="TIGR01670">
    <property type="entry name" value="KdsC-phosphatas"/>
    <property type="match status" value="1"/>
</dbReference>
<dbReference type="SFLD" id="SFLDG01136">
    <property type="entry name" value="C1.6:_Phosphoserine_Phosphatas"/>
    <property type="match status" value="1"/>
</dbReference>
<dbReference type="PIRSF" id="PIRSF006118">
    <property type="entry name" value="KDO8-P_Ptase"/>
    <property type="match status" value="1"/>
</dbReference>
<dbReference type="Pfam" id="PF08282">
    <property type="entry name" value="Hydrolase_3"/>
    <property type="match status" value="1"/>
</dbReference>
<keyword evidence="5 7" id="KW-0378">Hydrolase</keyword>
<dbReference type="SFLD" id="SFLDG01138">
    <property type="entry name" value="C1.6.2:_Deoxy-d-mannose-octulo"/>
    <property type="match status" value="1"/>
</dbReference>
<evidence type="ECO:0000256" key="4">
    <source>
        <dbReference type="ARBA" id="ARBA00022723"/>
    </source>
</evidence>
<dbReference type="PANTHER" id="PTHR21485:SF3">
    <property type="entry name" value="N-ACYLNEURAMINATE CYTIDYLYLTRANSFERASE"/>
    <property type="match status" value="1"/>
</dbReference>
<evidence type="ECO:0000256" key="6">
    <source>
        <dbReference type="ARBA" id="ARBA00022842"/>
    </source>
</evidence>
<comment type="subunit">
    <text evidence="3 7">Homotetramer.</text>
</comment>
<keyword evidence="6 7" id="KW-0460">Magnesium</keyword>
<dbReference type="EC" id="3.1.3.45" evidence="7"/>
<dbReference type="InterPro" id="IPR036412">
    <property type="entry name" value="HAD-like_sf"/>
</dbReference>
<dbReference type="InterPro" id="IPR050793">
    <property type="entry name" value="CMP-NeuNAc_synthase"/>
</dbReference>
<dbReference type="SFLD" id="SFLDS00003">
    <property type="entry name" value="Haloacid_Dehalogenase"/>
    <property type="match status" value="1"/>
</dbReference>
<evidence type="ECO:0000256" key="2">
    <source>
        <dbReference type="ARBA" id="ARBA00005893"/>
    </source>
</evidence>
<dbReference type="SUPFAM" id="SSF56784">
    <property type="entry name" value="HAD-like"/>
    <property type="match status" value="1"/>
</dbReference>
<accession>A0ABW0SZ51</accession>
<evidence type="ECO:0000256" key="5">
    <source>
        <dbReference type="ARBA" id="ARBA00022801"/>
    </source>
</evidence>
<gene>
    <name evidence="8" type="ORF">ACFPPB_14685</name>
</gene>
<evidence type="ECO:0000313" key="9">
    <source>
        <dbReference type="Proteomes" id="UP001596111"/>
    </source>
</evidence>
<dbReference type="EMBL" id="JBHSNG010000017">
    <property type="protein sequence ID" value="MFC5582364.1"/>
    <property type="molecule type" value="Genomic_DNA"/>
</dbReference>
<proteinExistence type="inferred from homology"/>
<dbReference type="InterPro" id="IPR010023">
    <property type="entry name" value="KdsC_fam"/>
</dbReference>